<accession>A0A2M7G7J4</accession>
<proteinExistence type="predicted"/>
<dbReference type="EMBL" id="PFFQ01000015">
    <property type="protein sequence ID" value="PIW18050.1"/>
    <property type="molecule type" value="Genomic_DNA"/>
</dbReference>
<protein>
    <submittedName>
        <fullName evidence="2">Uncharacterized protein</fullName>
    </submittedName>
</protein>
<comment type="caution">
    <text evidence="2">The sequence shown here is derived from an EMBL/GenBank/DDBJ whole genome shotgun (WGS) entry which is preliminary data.</text>
</comment>
<dbReference type="Proteomes" id="UP000231019">
    <property type="component" value="Unassembled WGS sequence"/>
</dbReference>
<reference evidence="2 3" key="1">
    <citation type="submission" date="2017-09" db="EMBL/GenBank/DDBJ databases">
        <title>Depth-based differentiation of microbial function through sediment-hosted aquifers and enrichment of novel symbionts in the deep terrestrial subsurface.</title>
        <authorList>
            <person name="Probst A.J."/>
            <person name="Ladd B."/>
            <person name="Jarett J.K."/>
            <person name="Geller-Mcgrath D.E."/>
            <person name="Sieber C.M."/>
            <person name="Emerson J.B."/>
            <person name="Anantharaman K."/>
            <person name="Thomas B.C."/>
            <person name="Malmstrom R."/>
            <person name="Stieglmeier M."/>
            <person name="Klingl A."/>
            <person name="Woyke T."/>
            <person name="Ryan C.M."/>
            <person name="Banfield J.F."/>
        </authorList>
    </citation>
    <scope>NUCLEOTIDE SEQUENCE [LARGE SCALE GENOMIC DNA]</scope>
    <source>
        <strain evidence="2">CG17_big_fil_post_rev_8_21_14_2_50_48_46</strain>
    </source>
</reference>
<feature type="region of interest" description="Disordered" evidence="1">
    <location>
        <begin position="1220"/>
        <end position="1257"/>
    </location>
</feature>
<evidence type="ECO:0000256" key="1">
    <source>
        <dbReference type="SAM" id="MobiDB-lite"/>
    </source>
</evidence>
<organism evidence="2 3">
    <name type="scientific">bacterium (Candidatus Blackallbacteria) CG17_big_fil_post_rev_8_21_14_2_50_48_46</name>
    <dbReference type="NCBI Taxonomy" id="2014261"/>
    <lineage>
        <taxon>Bacteria</taxon>
        <taxon>Candidatus Blackallbacteria</taxon>
    </lineage>
</organism>
<sequence length="1319" mass="140267">MPSISTQSPSYTPLATAPAAKRLPLAEARQKILADGKVEQKEIRVLDQLRISSAARNQTDRNQVAQTDQAVSQVQANLGFVARLQETIRSGGSLSGSEIPALAGELKTRQGALTQSIQGLEAALKDPALSGPDREVLGLELRVAKQESALYSRLEKDLSGLGQTLELKKIKQTNLNQAKVLEQNQNPQDPSKVQTALAQIRQENQNLADAYEKVGAAFVKTSEVPLKPGQSGPPTVSVNPTGQLIQTLTRVLRDPQSPVTISPELVADAKREGLLPAAEIDRLQATVLKQAESNQKLLELEARLAQIQPVANKQAQPSVGPPPLSEAVNKIIASGEIPADLKTRLQSLSPQAIERLNQNPALLKNFSQVSKELTEGLQAAGRRGVSDFSLKLNQAFVGFLETQNAQPLSLVASGPPSTPPLGQYLVNQSGVADLARRAELEKQIKPFQDAAGLLAGRQIELDFGKDAQGKDLKISGKDLNRNNYVVTLARAAAELGIEPRVFAEYVRKQVLENPEQKRFVFDTPEKQQAFKGAADQAAQAPGSKFEDYLASGADLFSNLKEGLEAPQKILDKDILSGEKLEREDARPQNITESLKTLQDPNAGNLDKLAAAGTLVQAYKGFLERFNSVSDQQEQQKLLQNFLGPGKSPDELIKGIDGVGALLGTPANLRDIANNLKALYQGRDPIEFQAVPGSNALQLPAGKVAIFKEGDAVTIAGKDYQVKAVDGDKNQIILEPPPSLAKGQLQANFSLTDKALKGLEIVTKTSDLVEAAHNLAKASPFVAEALKKGGSLLRNEANLLKSAITGLVKDAKLAEKVGEFANSLQKTFNAISPGVGDQFIAALSQKPELLKKFAGLAGNINSYVGLDKLTEGLKAVIPKIVALGPEKIAEAASTASGPGALAAKAESRIPVLGFLANVGFLSKDLSTLVGDIRAGKDDFNNFNNLVGVVSDVASFFPAGQSLSLVLDSYSIGIGVGTLINEGTGLKDAIQNQVKFKNGISDAQIAQDSLFNALNKEGVLGNGEALLRTAQRGVGRAIVGSQGDANLKGMLAQAIDGDLRAGRISKTEALLLRRNANLPTPEGENLDNRSYRQAIEAQLNQDLDTGKITQTEALVFKLALEQEPPSTLAGIAQTRNSGAFSRGTAIEGVSQGVDINATPLSVNSEQTPANSEKIAESVELTVPGQPAENSDFAGPILPTDPGKIRVETALPQANAVQIQLPASPASPASEPDPQISIQTPKTTPQFVPSPTLSGTLTRASTPSFRGVLLNRTEVEASLNQLRQAAQSERNPVKRMLLQNKVDKLQLYIQQGAPGALQSIFS</sequence>
<evidence type="ECO:0000313" key="2">
    <source>
        <dbReference type="EMBL" id="PIW18050.1"/>
    </source>
</evidence>
<gene>
    <name evidence="2" type="ORF">COW36_06505</name>
</gene>
<name>A0A2M7G7J4_9BACT</name>
<evidence type="ECO:0000313" key="3">
    <source>
        <dbReference type="Proteomes" id="UP000231019"/>
    </source>
</evidence>
<feature type="compositionally biased region" description="Polar residues" evidence="1">
    <location>
        <begin position="1233"/>
        <end position="1257"/>
    </location>
</feature>